<organism evidence="1 2">
    <name type="scientific">Candidatus Liberibacter ctenarytainae</name>
    <dbReference type="NCBI Taxonomy" id="2020335"/>
    <lineage>
        <taxon>Bacteria</taxon>
        <taxon>Pseudomonadati</taxon>
        <taxon>Pseudomonadota</taxon>
        <taxon>Alphaproteobacteria</taxon>
        <taxon>Hyphomicrobiales</taxon>
        <taxon>Rhizobiaceae</taxon>
        <taxon>Liberibacter</taxon>
    </lineage>
</organism>
<sequence>MFKTEDNHDGKKEQVLYLVFGGELEDVTKRTIHNPDEIDVVGIFSHYSSAYDAWKKKSQQTVDNALMRYFVIDISNFHQHDMQRK</sequence>
<dbReference type="Pfam" id="PF13773">
    <property type="entry name" value="DUF4170"/>
    <property type="match status" value="1"/>
</dbReference>
<proteinExistence type="predicted"/>
<evidence type="ECO:0000313" key="1">
    <source>
        <dbReference type="EMBL" id="MBL0848593.1"/>
    </source>
</evidence>
<accession>A0A937DKU5</accession>
<name>A0A937DKU5_9HYPH</name>
<comment type="caution">
    <text evidence="1">The sequence shown here is derived from an EMBL/GenBank/DDBJ whole genome shotgun (WGS) entry which is preliminary data.</text>
</comment>
<reference evidence="1" key="1">
    <citation type="submission" date="2019-02" db="EMBL/GenBank/DDBJ databases">
        <title>A novel Candidatus Liberibacter species associated with the New Zealand native fuchsia psyllid, Ctenarytaina fuchsiae.</title>
        <authorList>
            <person name="Thompson S.M."/>
            <person name="Jorgensen N."/>
            <person name="David C."/>
            <person name="Bulman S.R."/>
            <person name="Smith G.R."/>
        </authorList>
    </citation>
    <scope>NUCLEOTIDE SEQUENCE</scope>
    <source>
        <strain evidence="1">Oxford</strain>
    </source>
</reference>
<dbReference type="InterPro" id="IPR025226">
    <property type="entry name" value="DUF4170"/>
</dbReference>
<dbReference type="EMBL" id="SEOL01000001">
    <property type="protein sequence ID" value="MBL0848593.1"/>
    <property type="molecule type" value="Genomic_DNA"/>
</dbReference>
<dbReference type="Proteomes" id="UP000736856">
    <property type="component" value="Unassembled WGS sequence"/>
</dbReference>
<gene>
    <name evidence="1" type="ORF">EU981_00590</name>
</gene>
<protein>
    <submittedName>
        <fullName evidence="1">DUF4170 domain-containing protein</fullName>
    </submittedName>
</protein>
<dbReference type="Gene3D" id="3.30.70.2400">
    <property type="entry name" value="Uncharacterised protein PF13773, DUF4170"/>
    <property type="match status" value="1"/>
</dbReference>
<evidence type="ECO:0000313" key="2">
    <source>
        <dbReference type="Proteomes" id="UP000736856"/>
    </source>
</evidence>
<dbReference type="AlphaFoldDB" id="A0A937DKU5"/>